<dbReference type="KEGG" id="kst:KSMBR1_1896"/>
<dbReference type="GO" id="GO:0006355">
    <property type="term" value="P:regulation of DNA-templated transcription"/>
    <property type="evidence" value="ECO:0007669"/>
    <property type="project" value="TreeGrafter"/>
</dbReference>
<keyword evidence="3" id="KW-0805">Transcription regulation</keyword>
<dbReference type="FunFam" id="3.40.50.2300:FF:000001">
    <property type="entry name" value="DNA-binding response regulator PhoB"/>
    <property type="match status" value="1"/>
</dbReference>
<dbReference type="InterPro" id="IPR001789">
    <property type="entry name" value="Sig_transdc_resp-reg_receiver"/>
</dbReference>
<dbReference type="OrthoDB" id="9800897at2"/>
<dbReference type="CDD" id="cd17538">
    <property type="entry name" value="REC_D1_PleD-like"/>
    <property type="match status" value="1"/>
</dbReference>
<dbReference type="SUPFAM" id="SSF52172">
    <property type="entry name" value="CheY-like"/>
    <property type="match status" value="1"/>
</dbReference>
<dbReference type="GO" id="GO:0005829">
    <property type="term" value="C:cytosol"/>
    <property type="evidence" value="ECO:0007669"/>
    <property type="project" value="TreeGrafter"/>
</dbReference>
<dbReference type="Gene3D" id="3.40.50.2300">
    <property type="match status" value="1"/>
</dbReference>
<reference evidence="10" key="4">
    <citation type="submission" date="2017-10" db="EMBL/GenBank/DDBJ databases">
        <authorList>
            <person name="Banno H."/>
            <person name="Chua N.-H."/>
        </authorList>
    </citation>
    <scope>NUCLEOTIDE SEQUENCE [LARGE SCALE GENOMIC DNA]</scope>
    <source>
        <strain evidence="10">Kuenenia_mbr1_ru-nijmegen</strain>
    </source>
</reference>
<keyword evidence="11" id="KW-1185">Reference proteome</keyword>
<dbReference type="Proteomes" id="UP000221734">
    <property type="component" value="Chromosome Kuenenia_stuttgartiensis_MBR1"/>
</dbReference>
<evidence type="ECO:0000256" key="4">
    <source>
        <dbReference type="ARBA" id="ARBA00023125"/>
    </source>
</evidence>
<dbReference type="GO" id="GO:0000156">
    <property type="term" value="F:phosphorelay response regulator activity"/>
    <property type="evidence" value="ECO:0007669"/>
    <property type="project" value="TreeGrafter"/>
</dbReference>
<sequence length="238" mass="26559">MAKILVADDITQNVKLLRVILTAFKYEVIEAYDGEEALNKARTENPDLILLDIMMPKITGYEVCKKLRADEATKNIPIIMITALHEMDDRIKGIEAGADDFISKPFNKTELLARVKSLLRPRTVAGREDESEVLNIILANIDEGVVVVNGQWEIKNINQTAQQLLQIPGTEQKDMLACLSQMELTTPVDTLANAQEKDTNFQISISKGQTPVKINARLIKIFDADKKLSTGVLIMKNP</sequence>
<evidence type="ECO:0000313" key="12">
    <source>
        <dbReference type="Proteomes" id="UP000501926"/>
    </source>
</evidence>
<evidence type="ECO:0000259" key="7">
    <source>
        <dbReference type="PROSITE" id="PS50110"/>
    </source>
</evidence>
<reference evidence="8" key="2">
    <citation type="submission" date="2006-01" db="EMBL/GenBank/DDBJ databases">
        <authorList>
            <person name="Genoscope"/>
        </authorList>
    </citation>
    <scope>NUCLEOTIDE SEQUENCE</scope>
</reference>
<reference evidence="8" key="1">
    <citation type="journal article" date="2006" name="Nature">
        <title>Deciphering the evolution and metabolism of an anammox bacterium from a community genome.</title>
        <authorList>
            <person name="Strous M."/>
            <person name="Pelletier E."/>
            <person name="Mangenot S."/>
            <person name="Rattei T."/>
            <person name="Lehner A."/>
            <person name="Taylor M.W."/>
            <person name="Horn M."/>
            <person name="Daims H."/>
            <person name="Bartol-Mavel D."/>
            <person name="Wincker P."/>
            <person name="Barbe V."/>
            <person name="Fonknechten N."/>
            <person name="Vallenet D."/>
            <person name="Segurens B."/>
            <person name="Schenowitz-Truong C."/>
            <person name="Medigue C."/>
            <person name="Collingro A."/>
            <person name="Snel B."/>
            <person name="Dutilh B.E."/>
            <person name="OpDenCamp H.J.M."/>
            <person name="vanDerDrift C."/>
            <person name="Cirpus I."/>
            <person name="vanDePas-Schoonen K.T."/>
            <person name="Harhangi H.R."/>
            <person name="vanNiftrik L."/>
            <person name="Schmid M."/>
            <person name="Keltjens J."/>
            <person name="vanDeVossenberg J."/>
            <person name="Kartal B."/>
            <person name="Meier H."/>
            <person name="Frishman D."/>
            <person name="Huynen M.A."/>
            <person name="Mewes H."/>
            <person name="Weissenbach J."/>
            <person name="Jetten M.S.M."/>
            <person name="Wagner M."/>
            <person name="LePaslier D."/>
        </authorList>
    </citation>
    <scope>NUCLEOTIDE SEQUENCE</scope>
</reference>
<dbReference type="EMBL" id="CT573072">
    <property type="protein sequence ID" value="CAJ72916.1"/>
    <property type="molecule type" value="Genomic_DNA"/>
</dbReference>
<evidence type="ECO:0000313" key="8">
    <source>
        <dbReference type="EMBL" id="CAJ72916.1"/>
    </source>
</evidence>
<dbReference type="Pfam" id="PF00072">
    <property type="entry name" value="Response_reg"/>
    <property type="match status" value="1"/>
</dbReference>
<evidence type="ECO:0000256" key="1">
    <source>
        <dbReference type="ARBA" id="ARBA00022553"/>
    </source>
</evidence>
<accession>Q1PXZ7</accession>
<dbReference type="PROSITE" id="PS50110">
    <property type="entry name" value="RESPONSE_REGULATORY"/>
    <property type="match status" value="1"/>
</dbReference>
<name>Q1PXZ7_KUEST</name>
<feature type="domain" description="Response regulatory" evidence="7">
    <location>
        <begin position="3"/>
        <end position="119"/>
    </location>
</feature>
<organism evidence="8">
    <name type="scientific">Kuenenia stuttgartiensis</name>
    <dbReference type="NCBI Taxonomy" id="174633"/>
    <lineage>
        <taxon>Bacteria</taxon>
        <taxon>Pseudomonadati</taxon>
        <taxon>Planctomycetota</taxon>
        <taxon>Candidatus Brocadiia</taxon>
        <taxon>Candidatus Brocadiales</taxon>
        <taxon>Candidatus Brocadiaceae</taxon>
        <taxon>Candidatus Kuenenia</taxon>
    </lineage>
</organism>
<keyword evidence="1 6" id="KW-0597">Phosphoprotein</keyword>
<evidence type="ECO:0000256" key="5">
    <source>
        <dbReference type="ARBA" id="ARBA00023163"/>
    </source>
</evidence>
<dbReference type="GO" id="GO:0000976">
    <property type="term" value="F:transcription cis-regulatory region binding"/>
    <property type="evidence" value="ECO:0007669"/>
    <property type="project" value="TreeGrafter"/>
</dbReference>
<dbReference type="GO" id="GO:0032993">
    <property type="term" value="C:protein-DNA complex"/>
    <property type="evidence" value="ECO:0007669"/>
    <property type="project" value="TreeGrafter"/>
</dbReference>
<dbReference type="PANTHER" id="PTHR48111">
    <property type="entry name" value="REGULATOR OF RPOS"/>
    <property type="match status" value="1"/>
</dbReference>
<evidence type="ECO:0000256" key="3">
    <source>
        <dbReference type="ARBA" id="ARBA00023015"/>
    </source>
</evidence>
<dbReference type="EMBL" id="CP049055">
    <property type="protein sequence ID" value="QII09695.1"/>
    <property type="molecule type" value="Genomic_DNA"/>
</dbReference>
<evidence type="ECO:0000313" key="11">
    <source>
        <dbReference type="Proteomes" id="UP000221734"/>
    </source>
</evidence>
<dbReference type="RefSeq" id="WP_099325113.1">
    <property type="nucleotide sequence ID" value="NZ_CP049055.1"/>
</dbReference>
<dbReference type="AlphaFoldDB" id="Q1PXZ7"/>
<keyword evidence="5" id="KW-0804">Transcription</keyword>
<dbReference type="InterPro" id="IPR011006">
    <property type="entry name" value="CheY-like_superfamily"/>
</dbReference>
<evidence type="ECO:0000256" key="6">
    <source>
        <dbReference type="PROSITE-ProRule" id="PRU00169"/>
    </source>
</evidence>
<evidence type="ECO:0000313" key="10">
    <source>
        <dbReference type="EMBL" id="SOH04395.1"/>
    </source>
</evidence>
<protein>
    <recommendedName>
        <fullName evidence="7">Response regulatory domain-containing protein</fullName>
    </recommendedName>
</protein>
<reference evidence="11" key="3">
    <citation type="submission" date="2017-10" db="EMBL/GenBank/DDBJ databases">
        <authorList>
            <person name="Frank J."/>
        </authorList>
    </citation>
    <scope>NUCLEOTIDE SEQUENCE [LARGE SCALE GENOMIC DNA]</scope>
</reference>
<evidence type="ECO:0000256" key="2">
    <source>
        <dbReference type="ARBA" id="ARBA00023012"/>
    </source>
</evidence>
<proteinExistence type="predicted"/>
<dbReference type="Proteomes" id="UP000501926">
    <property type="component" value="Chromosome"/>
</dbReference>
<dbReference type="SMART" id="SM00448">
    <property type="entry name" value="REC"/>
    <property type="match status" value="1"/>
</dbReference>
<dbReference type="EMBL" id="LT934425">
    <property type="protein sequence ID" value="SOH04395.1"/>
    <property type="molecule type" value="Genomic_DNA"/>
</dbReference>
<reference evidence="9 12" key="5">
    <citation type="submission" date="2020-02" db="EMBL/GenBank/DDBJ databases">
        <title>Newly sequenced genome of strain CSTR1 showed variability in Candidatus Kuenenia stuttgartiensis genomes.</title>
        <authorList>
            <person name="Ding C."/>
            <person name="Adrian L."/>
        </authorList>
    </citation>
    <scope>NUCLEOTIDE SEQUENCE [LARGE SCALE GENOMIC DNA]</scope>
    <source>
        <strain evidence="9 12">CSTR1</strain>
    </source>
</reference>
<feature type="modified residue" description="4-aspartylphosphate" evidence="6">
    <location>
        <position position="52"/>
    </location>
</feature>
<dbReference type="Gene3D" id="3.30.450.20">
    <property type="entry name" value="PAS domain"/>
    <property type="match status" value="1"/>
</dbReference>
<evidence type="ECO:0000313" key="9">
    <source>
        <dbReference type="EMBL" id="QII09695.1"/>
    </source>
</evidence>
<keyword evidence="4" id="KW-0238">DNA-binding</keyword>
<dbReference type="InterPro" id="IPR039420">
    <property type="entry name" value="WalR-like"/>
</dbReference>
<keyword evidence="2" id="KW-0902">Two-component regulatory system</keyword>
<dbReference type="PANTHER" id="PTHR48111:SF1">
    <property type="entry name" value="TWO-COMPONENT RESPONSE REGULATOR ORR33"/>
    <property type="match status" value="1"/>
</dbReference>
<gene>
    <name evidence="9" type="ORF">KsCSTR_03160</name>
    <name evidence="10" type="ORF">KSMBR1_1896</name>
    <name evidence="8" type="ORF">kustd2171</name>
</gene>